<reference evidence="2 3" key="1">
    <citation type="submission" date="2019-02" db="EMBL/GenBank/DDBJ databases">
        <title>Deep-cultivation of Planctomycetes and their phenomic and genomic characterization uncovers novel biology.</title>
        <authorList>
            <person name="Wiegand S."/>
            <person name="Jogler M."/>
            <person name="Boedeker C."/>
            <person name="Pinto D."/>
            <person name="Vollmers J."/>
            <person name="Rivas-Marin E."/>
            <person name="Kohn T."/>
            <person name="Peeters S.H."/>
            <person name="Heuer A."/>
            <person name="Rast P."/>
            <person name="Oberbeckmann S."/>
            <person name="Bunk B."/>
            <person name="Jeske O."/>
            <person name="Meyerdierks A."/>
            <person name="Storesund J.E."/>
            <person name="Kallscheuer N."/>
            <person name="Luecker S."/>
            <person name="Lage O.M."/>
            <person name="Pohl T."/>
            <person name="Merkel B.J."/>
            <person name="Hornburger P."/>
            <person name="Mueller R.-W."/>
            <person name="Bruemmer F."/>
            <person name="Labrenz M."/>
            <person name="Spormann A.M."/>
            <person name="Op den Camp H."/>
            <person name="Overmann J."/>
            <person name="Amann R."/>
            <person name="Jetten M.S.M."/>
            <person name="Mascher T."/>
            <person name="Medema M.H."/>
            <person name="Devos D.P."/>
            <person name="Kaster A.-K."/>
            <person name="Ovreas L."/>
            <person name="Rohde M."/>
            <person name="Galperin M.Y."/>
            <person name="Jogler C."/>
        </authorList>
    </citation>
    <scope>NUCLEOTIDE SEQUENCE [LARGE SCALE GENOMIC DNA]</scope>
    <source>
        <strain evidence="2 3">CA12</strain>
    </source>
</reference>
<dbReference type="PROSITE" id="PS51257">
    <property type="entry name" value="PROKAR_LIPOPROTEIN"/>
    <property type="match status" value="1"/>
</dbReference>
<dbReference type="OrthoDB" id="128043at2"/>
<evidence type="ECO:0008006" key="4">
    <source>
        <dbReference type="Google" id="ProtNLM"/>
    </source>
</evidence>
<keyword evidence="3" id="KW-1185">Reference proteome</keyword>
<organism evidence="2 3">
    <name type="scientific">Alienimonas californiensis</name>
    <dbReference type="NCBI Taxonomy" id="2527989"/>
    <lineage>
        <taxon>Bacteria</taxon>
        <taxon>Pseudomonadati</taxon>
        <taxon>Planctomycetota</taxon>
        <taxon>Planctomycetia</taxon>
        <taxon>Planctomycetales</taxon>
        <taxon>Planctomycetaceae</taxon>
        <taxon>Alienimonas</taxon>
    </lineage>
</organism>
<dbReference type="Proteomes" id="UP000318741">
    <property type="component" value="Chromosome"/>
</dbReference>
<accession>A0A517PBA7</accession>
<evidence type="ECO:0000313" key="3">
    <source>
        <dbReference type="Proteomes" id="UP000318741"/>
    </source>
</evidence>
<dbReference type="RefSeq" id="WP_145359503.1">
    <property type="nucleotide sequence ID" value="NZ_CP036265.1"/>
</dbReference>
<proteinExistence type="predicted"/>
<dbReference type="AlphaFoldDB" id="A0A517PBA7"/>
<feature type="compositionally biased region" description="Basic and acidic residues" evidence="1">
    <location>
        <begin position="30"/>
        <end position="45"/>
    </location>
</feature>
<feature type="region of interest" description="Disordered" evidence="1">
    <location>
        <begin position="30"/>
        <end position="60"/>
    </location>
</feature>
<name>A0A517PBA7_9PLAN</name>
<protein>
    <recommendedName>
        <fullName evidence="4">Secreted protein</fullName>
    </recommendedName>
</protein>
<dbReference type="EMBL" id="CP036265">
    <property type="protein sequence ID" value="QDT16631.1"/>
    <property type="molecule type" value="Genomic_DNA"/>
</dbReference>
<sequence length="285" mass="30404">MKPLIMKPLIMKPLITLGIVSTTFGCTSEPKENVNDHGHRQGLHQEHHHGGHERSHGSPAAAELIVATEPAEPVAGLPVTLKLMIHSADGTMVKDLDIVHEEKVHLVIVRDGLDRFAHIHPSVDAEGRLTITHTFPVGGRYRLFADYAPTGGGHATALGSVFVAGDAPPAPSLVPNVPGDVEADGLRTSVSAEPLKAGQATRVAFALADENDGSAQLEPFMGALGHLMFVSAAGEYVHVHPVLEDATAGKVEFEAHFPEPGLYKGWGQFKQDGQVRVIPFVVDVR</sequence>
<evidence type="ECO:0000256" key="1">
    <source>
        <dbReference type="SAM" id="MobiDB-lite"/>
    </source>
</evidence>
<gene>
    <name evidence="2" type="ORF">CA12_27370</name>
</gene>
<dbReference type="KEGG" id="acaf:CA12_27370"/>
<evidence type="ECO:0000313" key="2">
    <source>
        <dbReference type="EMBL" id="QDT16631.1"/>
    </source>
</evidence>